<dbReference type="SMART" id="SM00320">
    <property type="entry name" value="WD40"/>
    <property type="match status" value="5"/>
</dbReference>
<dbReference type="PROSITE" id="PS50294">
    <property type="entry name" value="WD_REPEATS_REGION"/>
    <property type="match status" value="2"/>
</dbReference>
<dbReference type="PANTHER" id="PTHR22838:SF4">
    <property type="entry name" value="WD REPEAT-CONTAINING PROTEIN 13"/>
    <property type="match status" value="1"/>
</dbReference>
<evidence type="ECO:0000256" key="1">
    <source>
        <dbReference type="ARBA" id="ARBA00022574"/>
    </source>
</evidence>
<protein>
    <submittedName>
        <fullName evidence="4">WD repeat-containing protein 13</fullName>
    </submittedName>
</protein>
<dbReference type="InterPro" id="IPR015943">
    <property type="entry name" value="WD40/YVTN_repeat-like_dom_sf"/>
</dbReference>
<evidence type="ECO:0000313" key="5">
    <source>
        <dbReference type="Proteomes" id="UP000192578"/>
    </source>
</evidence>
<reference evidence="5" key="1">
    <citation type="submission" date="2017-01" db="EMBL/GenBank/DDBJ databases">
        <title>Comparative genomics of anhydrobiosis in the tardigrade Hypsibius dujardini.</title>
        <authorList>
            <person name="Yoshida Y."/>
            <person name="Koutsovoulos G."/>
            <person name="Laetsch D."/>
            <person name="Stevens L."/>
            <person name="Kumar S."/>
            <person name="Horikawa D."/>
            <person name="Ishino K."/>
            <person name="Komine S."/>
            <person name="Tomita M."/>
            <person name="Blaxter M."/>
            <person name="Arakawa K."/>
        </authorList>
    </citation>
    <scope>NUCLEOTIDE SEQUENCE [LARGE SCALE GENOMIC DNA]</scope>
    <source>
        <strain evidence="5">Z151</strain>
    </source>
</reference>
<dbReference type="InterPro" id="IPR036322">
    <property type="entry name" value="WD40_repeat_dom_sf"/>
</dbReference>
<dbReference type="Proteomes" id="UP000192578">
    <property type="component" value="Unassembled WGS sequence"/>
</dbReference>
<dbReference type="InterPro" id="IPR051350">
    <property type="entry name" value="WD_repeat-ST_regulator"/>
</dbReference>
<feature type="repeat" description="WD" evidence="3">
    <location>
        <begin position="436"/>
        <end position="470"/>
    </location>
</feature>
<dbReference type="Gene3D" id="2.130.10.10">
    <property type="entry name" value="YVTN repeat-like/Quinoprotein amine dehydrogenase"/>
    <property type="match status" value="2"/>
</dbReference>
<comment type="caution">
    <text evidence="4">The sequence shown here is derived from an EMBL/GenBank/DDBJ whole genome shotgun (WGS) entry which is preliminary data.</text>
</comment>
<dbReference type="EMBL" id="MTYJ01000031">
    <property type="protein sequence ID" value="OQV20363.1"/>
    <property type="molecule type" value="Genomic_DNA"/>
</dbReference>
<dbReference type="GO" id="GO:0005634">
    <property type="term" value="C:nucleus"/>
    <property type="evidence" value="ECO:0007669"/>
    <property type="project" value="TreeGrafter"/>
</dbReference>
<dbReference type="Pfam" id="PF00400">
    <property type="entry name" value="WD40"/>
    <property type="match status" value="4"/>
</dbReference>
<organism evidence="4 5">
    <name type="scientific">Hypsibius exemplaris</name>
    <name type="common">Freshwater tardigrade</name>
    <dbReference type="NCBI Taxonomy" id="2072580"/>
    <lineage>
        <taxon>Eukaryota</taxon>
        <taxon>Metazoa</taxon>
        <taxon>Ecdysozoa</taxon>
        <taxon>Tardigrada</taxon>
        <taxon>Eutardigrada</taxon>
        <taxon>Parachela</taxon>
        <taxon>Hypsibioidea</taxon>
        <taxon>Hypsibiidae</taxon>
        <taxon>Hypsibius</taxon>
    </lineage>
</organism>
<dbReference type="SUPFAM" id="SSF50978">
    <property type="entry name" value="WD40 repeat-like"/>
    <property type="match status" value="1"/>
</dbReference>
<keyword evidence="2" id="KW-0677">Repeat</keyword>
<dbReference type="AlphaFoldDB" id="A0A1W0WYU5"/>
<keyword evidence="5" id="KW-1185">Reference proteome</keyword>
<dbReference type="PANTHER" id="PTHR22838">
    <property type="entry name" value="WD REPEAT PROTEIN 26-RELATED"/>
    <property type="match status" value="1"/>
</dbReference>
<accession>A0A1W0WYU5</accession>
<dbReference type="OrthoDB" id="1932312at2759"/>
<dbReference type="InterPro" id="IPR001680">
    <property type="entry name" value="WD40_rpt"/>
</dbReference>
<name>A0A1W0WYU5_HYPEX</name>
<keyword evidence="1 3" id="KW-0853">WD repeat</keyword>
<dbReference type="PROSITE" id="PS50082">
    <property type="entry name" value="WD_REPEATS_2"/>
    <property type="match status" value="2"/>
</dbReference>
<sequence>MTTSSTIVALDARFSLHRMPHDPQFRTLYIRRRTQLLRQLLQGDEVNVTVKREDIVENRKQYLRTRILLLTKKYGHQFDDRSLFGSSGKTSRARSISRSTAQGRLPEEYTDAHLSPVPKYPEPVGGESYSFSGVQHIFDQHKKAVGSCRFSQDDKYRLACCSSDGMLSVITLLPHYAQGDAPFSIVLLKGHTSEVTDFAWASSSDLIVSCSLDGTVRLWDTYSGNCIRTVQDHFRCGILSCTFHPKNNNFVVTGNDRGFLQVLNVSTGKFLSDSLVKTNGRVLSMCFDAVSNVLWIGNDNATLYSFLFDVLSSKFILVKQVHLSSKNVAITSISAMTMAPSGLGDFSVMKPPMLLLNCSGNALLLFHVKDTDLRKQQLVLRRRFIIRQKKFRIRSSFCPLTMSRRPGACVVSGSEDGRVLFYDSEKAPVKACINELQGHSAPVLDVCFNHDESLLASCDANGIVIIWKRV</sequence>
<evidence type="ECO:0000256" key="2">
    <source>
        <dbReference type="ARBA" id="ARBA00022737"/>
    </source>
</evidence>
<proteinExistence type="predicted"/>
<gene>
    <name evidence="4" type="ORF">BV898_05650</name>
</gene>
<evidence type="ECO:0000256" key="3">
    <source>
        <dbReference type="PROSITE-ProRule" id="PRU00221"/>
    </source>
</evidence>
<evidence type="ECO:0000313" key="4">
    <source>
        <dbReference type="EMBL" id="OQV20363.1"/>
    </source>
</evidence>
<dbReference type="GO" id="GO:1990841">
    <property type="term" value="F:promoter-specific chromatin binding"/>
    <property type="evidence" value="ECO:0007669"/>
    <property type="project" value="TreeGrafter"/>
</dbReference>
<feature type="repeat" description="WD" evidence="3">
    <location>
        <begin position="188"/>
        <end position="229"/>
    </location>
</feature>